<protein>
    <recommendedName>
        <fullName evidence="4">Lipoprotein</fullName>
    </recommendedName>
</protein>
<evidence type="ECO:0000313" key="2">
    <source>
        <dbReference type="EMBL" id="KVP94074.1"/>
    </source>
</evidence>
<evidence type="ECO:0008006" key="4">
    <source>
        <dbReference type="Google" id="ProtNLM"/>
    </source>
</evidence>
<gene>
    <name evidence="2" type="ORF">WJ96_13030</name>
</gene>
<dbReference type="Proteomes" id="UP000056453">
    <property type="component" value="Unassembled WGS sequence"/>
</dbReference>
<comment type="caution">
    <text evidence="2">The sequence shown here is derived from an EMBL/GenBank/DDBJ whole genome shotgun (WGS) entry which is preliminary data.</text>
</comment>
<reference evidence="2 3" key="1">
    <citation type="submission" date="2015-11" db="EMBL/GenBank/DDBJ databases">
        <title>Expanding the genomic diversity of Burkholderia species for the development of highly accurate diagnostics.</title>
        <authorList>
            <person name="Sahl J."/>
            <person name="Keim P."/>
            <person name="Wagner D."/>
        </authorList>
    </citation>
    <scope>NUCLEOTIDE SEQUENCE [LARGE SCALE GENOMIC DNA]</scope>
    <source>
        <strain evidence="2 3">MSMB1808WGS</strain>
    </source>
</reference>
<dbReference type="AlphaFoldDB" id="A0AAW3MRX7"/>
<evidence type="ECO:0000256" key="1">
    <source>
        <dbReference type="SAM" id="SignalP"/>
    </source>
</evidence>
<evidence type="ECO:0000313" key="3">
    <source>
        <dbReference type="Proteomes" id="UP000056453"/>
    </source>
</evidence>
<accession>A0AAW3MRX7</accession>
<proteinExistence type="predicted"/>
<sequence length="182" mass="19946">MCAAEFARRHFSSPFIYVALRKAVRATAQIAAAACSLLALHAHAQSPASIGPPCIERVAALPGAAFMLFAPDAQNFVEAQAVARTAEPAAWRIPDSGELRAWLHDAPSAGSKTDTCRAPRRAGLYWSAAPRRSSRLYAWYVHHPTGQLLEYGDLYLPAWLVLVHDDATRHQRVDGDHRSTLH</sequence>
<keyword evidence="3" id="KW-1185">Reference proteome</keyword>
<dbReference type="EMBL" id="LPBJ01000074">
    <property type="protein sequence ID" value="KVP94074.1"/>
    <property type="molecule type" value="Genomic_DNA"/>
</dbReference>
<organism evidence="2 3">
    <name type="scientific">Burkholderia ubonensis</name>
    <dbReference type="NCBI Taxonomy" id="101571"/>
    <lineage>
        <taxon>Bacteria</taxon>
        <taxon>Pseudomonadati</taxon>
        <taxon>Pseudomonadota</taxon>
        <taxon>Betaproteobacteria</taxon>
        <taxon>Burkholderiales</taxon>
        <taxon>Burkholderiaceae</taxon>
        <taxon>Burkholderia</taxon>
        <taxon>Burkholderia cepacia complex</taxon>
    </lineage>
</organism>
<name>A0AAW3MRX7_9BURK</name>
<feature type="signal peptide" evidence="1">
    <location>
        <begin position="1"/>
        <end position="44"/>
    </location>
</feature>
<keyword evidence="1" id="KW-0732">Signal</keyword>
<feature type="chain" id="PRO_5043789280" description="Lipoprotein" evidence="1">
    <location>
        <begin position="45"/>
        <end position="182"/>
    </location>
</feature>